<dbReference type="Proteomes" id="UP000324748">
    <property type="component" value="Unassembled WGS sequence"/>
</dbReference>
<dbReference type="EMBL" id="VSWC01000170">
    <property type="protein sequence ID" value="KAA1072157.1"/>
    <property type="molecule type" value="Genomic_DNA"/>
</dbReference>
<evidence type="ECO:0000313" key="2">
    <source>
        <dbReference type="Proteomes" id="UP000324748"/>
    </source>
</evidence>
<dbReference type="GO" id="GO:0009277">
    <property type="term" value="C:fungal-type cell wall"/>
    <property type="evidence" value="ECO:0007669"/>
    <property type="project" value="TreeGrafter"/>
</dbReference>
<keyword evidence="2" id="KW-1185">Reference proteome</keyword>
<dbReference type="OrthoDB" id="512920at2759"/>
<accession>A0A5B0M4S6</accession>
<dbReference type="InterPro" id="IPR058655">
    <property type="entry name" value="Mok11-14/Ags1-like"/>
</dbReference>
<organism evidence="1 2">
    <name type="scientific">Puccinia graminis f. sp. tritici</name>
    <dbReference type="NCBI Taxonomy" id="56615"/>
    <lineage>
        <taxon>Eukaryota</taxon>
        <taxon>Fungi</taxon>
        <taxon>Dikarya</taxon>
        <taxon>Basidiomycota</taxon>
        <taxon>Pucciniomycotina</taxon>
        <taxon>Pucciniomycetes</taxon>
        <taxon>Pucciniales</taxon>
        <taxon>Pucciniaceae</taxon>
        <taxon>Puccinia</taxon>
    </lineage>
</organism>
<dbReference type="GO" id="GO:0047657">
    <property type="term" value="F:alpha-1,3-glucan synthase activity"/>
    <property type="evidence" value="ECO:0007669"/>
    <property type="project" value="TreeGrafter"/>
</dbReference>
<dbReference type="PANTHER" id="PTHR47182:SF2">
    <property type="entry name" value="CELL WALL ALPHA-1,3-GLUCAN SYNTHASE AGS1"/>
    <property type="match status" value="1"/>
</dbReference>
<comment type="caution">
    <text evidence="1">The sequence shown here is derived from an EMBL/GenBank/DDBJ whole genome shotgun (WGS) entry which is preliminary data.</text>
</comment>
<dbReference type="AlphaFoldDB" id="A0A5B0M4S6"/>
<name>A0A5B0M4S6_PUCGR</name>
<dbReference type="PANTHER" id="PTHR47182">
    <property type="entry name" value="CELL WALL ALPHA-1,3-GLUCAN SYNTHASE AGS1-RELATED"/>
    <property type="match status" value="1"/>
</dbReference>
<protein>
    <submittedName>
        <fullName evidence="1">Cell wall alpha-1,3-glucan synthase ags1</fullName>
    </submittedName>
</protein>
<proteinExistence type="predicted"/>
<evidence type="ECO:0000313" key="1">
    <source>
        <dbReference type="EMBL" id="KAA1072157.1"/>
    </source>
</evidence>
<gene>
    <name evidence="1" type="primary">AGS1_11</name>
    <name evidence="1" type="ORF">PGT21_029029</name>
</gene>
<dbReference type="GO" id="GO:0070600">
    <property type="term" value="P:fungal-type cell wall (1-&gt;3)-alpha-glucan biosynthetic process"/>
    <property type="evidence" value="ECO:0007669"/>
    <property type="project" value="TreeGrafter"/>
</dbReference>
<sequence length="116" mass="12873">MKEKSHEFRAGKGEKSEMGMISAGIGAAMGLRTRGARWPDDMTVRRKVLIATLEYEITDWKLKVKIGGLGVMSSLMGKAMHDVDLLWVVPKVKDLEYPEAEPAPPIEVTIFGEKNT</sequence>
<reference evidence="1 2" key="1">
    <citation type="submission" date="2019-05" db="EMBL/GenBank/DDBJ databases">
        <title>Emergence of the Ug99 lineage of the wheat stem rust pathogen through somatic hybridization.</title>
        <authorList>
            <person name="Li F."/>
            <person name="Upadhyaya N.M."/>
            <person name="Sperschneider J."/>
            <person name="Matny O."/>
            <person name="Nguyen-Phuc H."/>
            <person name="Mago R."/>
            <person name="Raley C."/>
            <person name="Miller M.E."/>
            <person name="Silverstein K.A.T."/>
            <person name="Henningsen E."/>
            <person name="Hirsch C.D."/>
            <person name="Visser B."/>
            <person name="Pretorius Z.A."/>
            <person name="Steffenson B.J."/>
            <person name="Schwessinger B."/>
            <person name="Dodds P.N."/>
            <person name="Figueroa M."/>
        </authorList>
    </citation>
    <scope>NUCLEOTIDE SEQUENCE [LARGE SCALE GENOMIC DNA]</scope>
    <source>
        <strain evidence="1">21-0</strain>
    </source>
</reference>